<dbReference type="EMBL" id="CAJB01000125">
    <property type="protein sequence ID" value="CCH77658.1"/>
    <property type="molecule type" value="Genomic_DNA"/>
</dbReference>
<dbReference type="Gene3D" id="3.30.450.20">
    <property type="entry name" value="PAS domain"/>
    <property type="match status" value="1"/>
</dbReference>
<name>A0A077LUU3_9MICO</name>
<gene>
    <name evidence="1" type="ORF">BN12_2100002</name>
</gene>
<dbReference type="OrthoDB" id="8687362at2"/>
<dbReference type="RefSeq" id="WP_048554560.1">
    <property type="nucleotide sequence ID" value="NZ_HF570958.1"/>
</dbReference>
<evidence type="ECO:0008006" key="3">
    <source>
        <dbReference type="Google" id="ProtNLM"/>
    </source>
</evidence>
<dbReference type="STRING" id="1194083.BN12_2100002"/>
<keyword evidence="2" id="KW-1185">Reference proteome</keyword>
<comment type="caution">
    <text evidence="1">The sequence shown here is derived from an EMBL/GenBank/DDBJ whole genome shotgun (WGS) entry which is preliminary data.</text>
</comment>
<dbReference type="CDD" id="cd12913">
    <property type="entry name" value="PDC1_MCP_like"/>
    <property type="match status" value="1"/>
</dbReference>
<reference evidence="1 2" key="1">
    <citation type="journal article" date="2013" name="ISME J.">
        <title>A metabolic model for members of the genus Tetrasphaera involved in enhanced biological phosphorus removal.</title>
        <authorList>
            <person name="Kristiansen R."/>
            <person name="Nguyen H.T.T."/>
            <person name="Saunders A.M."/>
            <person name="Nielsen J.L."/>
            <person name="Wimmer R."/>
            <person name="Le V.Q."/>
            <person name="McIlroy S.J."/>
            <person name="Petrovski S."/>
            <person name="Seviour R.J."/>
            <person name="Calteau A."/>
            <person name="Nielsen K.L."/>
            <person name="Nielsen P.H."/>
        </authorList>
    </citation>
    <scope>NUCLEOTIDE SEQUENCE [LARGE SCALE GENOMIC DNA]</scope>
    <source>
        <strain evidence="1 2">T1-X7</strain>
    </source>
</reference>
<organism evidence="1 2">
    <name type="scientific">Nostocoides japonicum T1-X7</name>
    <dbReference type="NCBI Taxonomy" id="1194083"/>
    <lineage>
        <taxon>Bacteria</taxon>
        <taxon>Bacillati</taxon>
        <taxon>Actinomycetota</taxon>
        <taxon>Actinomycetes</taxon>
        <taxon>Micrococcales</taxon>
        <taxon>Intrasporangiaceae</taxon>
        <taxon>Nostocoides</taxon>
    </lineage>
</organism>
<accession>A0A077LUU3</accession>
<protein>
    <recommendedName>
        <fullName evidence="3">Cache domain-containing protein</fullName>
    </recommendedName>
</protein>
<evidence type="ECO:0000313" key="1">
    <source>
        <dbReference type="EMBL" id="CCH77658.1"/>
    </source>
</evidence>
<dbReference type="Proteomes" id="UP000035721">
    <property type="component" value="Unassembled WGS sequence"/>
</dbReference>
<dbReference type="AlphaFoldDB" id="A0A077LUU3"/>
<sequence>MRTTERRDLLVATVDALGTVLSGLSALAAEAAGLWRGGPPPVADLATLRHPIGMMLSDHADLIVGAGIAVGPDRLADADRHLEWWWARPGGGLESLRVNLDPSAPDFYDFAGEEWFAGPEATLDPCVAGPYVDYACTNDYALTVAHPVVQRGRMVAVAAADLPVASLEARTLPALAPGAPRGVLVNASGRVVLSTVADLLPGERVDDRLAPSRSTAAPAPIPGWRLHELDA</sequence>
<evidence type="ECO:0000313" key="2">
    <source>
        <dbReference type="Proteomes" id="UP000035721"/>
    </source>
</evidence>
<proteinExistence type="predicted"/>